<organism evidence="1">
    <name type="scientific">viral metagenome</name>
    <dbReference type="NCBI Taxonomy" id="1070528"/>
    <lineage>
        <taxon>unclassified sequences</taxon>
        <taxon>metagenomes</taxon>
        <taxon>organismal metagenomes</taxon>
    </lineage>
</organism>
<dbReference type="EMBL" id="MN739993">
    <property type="protein sequence ID" value="QHT81864.1"/>
    <property type="molecule type" value="Genomic_DNA"/>
</dbReference>
<evidence type="ECO:0000313" key="1">
    <source>
        <dbReference type="EMBL" id="QHT81864.1"/>
    </source>
</evidence>
<proteinExistence type="predicted"/>
<name>A0A6C0HN84_9ZZZZ</name>
<sequence length="59" mass="6359">MRGGSAPMSEWGNVFSNLGYLSQSALNQFSVPIPTIAGQTSSSPFMTQQFPLIKPLLLD</sequence>
<reference evidence="1" key="1">
    <citation type="journal article" date="2020" name="Nature">
        <title>Giant virus diversity and host interactions through global metagenomics.</title>
        <authorList>
            <person name="Schulz F."/>
            <person name="Roux S."/>
            <person name="Paez-Espino D."/>
            <person name="Jungbluth S."/>
            <person name="Walsh D.A."/>
            <person name="Denef V.J."/>
            <person name="McMahon K.D."/>
            <person name="Konstantinidis K.T."/>
            <person name="Eloe-Fadrosh E.A."/>
            <person name="Kyrpides N.C."/>
            <person name="Woyke T."/>
        </authorList>
    </citation>
    <scope>NUCLEOTIDE SEQUENCE</scope>
    <source>
        <strain evidence="1">GVMAG-M-3300023184-160</strain>
    </source>
</reference>
<accession>A0A6C0HN84</accession>
<protein>
    <submittedName>
        <fullName evidence="1">Uncharacterized protein</fullName>
    </submittedName>
</protein>
<dbReference type="AlphaFoldDB" id="A0A6C0HN84"/>